<dbReference type="KEGG" id="alka:J0B03_08335"/>
<protein>
    <submittedName>
        <fullName evidence="1">Uncharacterized protein</fullName>
    </submittedName>
</protein>
<organism evidence="1 2">
    <name type="scientific">Alkalibacter rhizosphaerae</name>
    <dbReference type="NCBI Taxonomy" id="2815577"/>
    <lineage>
        <taxon>Bacteria</taxon>
        <taxon>Bacillati</taxon>
        <taxon>Bacillota</taxon>
        <taxon>Clostridia</taxon>
        <taxon>Eubacteriales</taxon>
        <taxon>Eubacteriaceae</taxon>
        <taxon>Alkalibacter</taxon>
    </lineage>
</organism>
<dbReference type="SUPFAM" id="SSF69304">
    <property type="entry name" value="Tricorn protease N-terminal domain"/>
    <property type="match status" value="1"/>
</dbReference>
<evidence type="ECO:0000313" key="2">
    <source>
        <dbReference type="Proteomes" id="UP000663499"/>
    </source>
</evidence>
<evidence type="ECO:0000313" key="1">
    <source>
        <dbReference type="EMBL" id="QSX07819.1"/>
    </source>
</evidence>
<name>A0A975AGQ9_9FIRM</name>
<proteinExistence type="predicted"/>
<dbReference type="RefSeq" id="WP_207299161.1">
    <property type="nucleotide sequence ID" value="NZ_CP071444.1"/>
</dbReference>
<dbReference type="AlphaFoldDB" id="A0A975AGQ9"/>
<dbReference type="InterPro" id="IPR011042">
    <property type="entry name" value="6-blade_b-propeller_TolB-like"/>
</dbReference>
<dbReference type="Gene3D" id="2.120.10.30">
    <property type="entry name" value="TolB, C-terminal domain"/>
    <property type="match status" value="1"/>
</dbReference>
<dbReference type="EMBL" id="CP071444">
    <property type="protein sequence ID" value="QSX07819.1"/>
    <property type="molecule type" value="Genomic_DNA"/>
</dbReference>
<dbReference type="Proteomes" id="UP000663499">
    <property type="component" value="Chromosome"/>
</dbReference>
<keyword evidence="2" id="KW-1185">Reference proteome</keyword>
<sequence length="398" mass="45622">MFKTRILFIIILIMSIVAGGCTPLFIKENEPVILQDQRTTADTEFTIQSDNNMNISIESVNSKLTDGIVWDISRDGMDLLVSDFTENLLQQDGQPTSDQILNMGSYNFDTDQYNPFLISTKNQFNGFVDYKNKGYYYLENTESNPALQPRYRLLWSDLEGDATKSISSSDENISPGYSLVNDDLIIYGNQRGEIRLVNRESTLTKPDGTSRVYQLSKRLAIMQIDLWEEENMAVFGAYDNDTKTYNLYLASLTKQNPEPVMIQENVFYFQLSREAGKLLYSASGEREMQRLILYDLKNASHKVLKNSYLGLFAFTRLGDKIVYSERADSSSNSQNLWIMDQEGNNATQLASNVNIYGYRVVFHPYQTTIYFTVFDIGDNTKDTQNINYSVFSIDYSLY</sequence>
<dbReference type="PROSITE" id="PS51257">
    <property type="entry name" value="PROKAR_LIPOPROTEIN"/>
    <property type="match status" value="1"/>
</dbReference>
<reference evidence="1" key="1">
    <citation type="submission" date="2021-03" db="EMBL/GenBank/DDBJ databases">
        <title>Alkalibacter marinus sp. nov., isolated from tidal flat sediment.</title>
        <authorList>
            <person name="Namirimu T."/>
            <person name="Yang J.-A."/>
            <person name="Yang S.-H."/>
            <person name="Kim Y.-J."/>
            <person name="Kwon K.K."/>
        </authorList>
    </citation>
    <scope>NUCLEOTIDE SEQUENCE</scope>
    <source>
        <strain evidence="1">ES005</strain>
    </source>
</reference>
<gene>
    <name evidence="1" type="ORF">J0B03_08335</name>
</gene>
<accession>A0A975AGQ9</accession>